<feature type="region of interest" description="Disordered" evidence="1">
    <location>
        <begin position="103"/>
        <end position="159"/>
    </location>
</feature>
<feature type="compositionally biased region" description="Polar residues" evidence="1">
    <location>
        <begin position="443"/>
        <end position="452"/>
    </location>
</feature>
<dbReference type="EMBL" id="MU863626">
    <property type="protein sequence ID" value="KAK4104671.1"/>
    <property type="molecule type" value="Genomic_DNA"/>
</dbReference>
<accession>A0AAN6QBY5</accession>
<feature type="region of interest" description="Disordered" evidence="1">
    <location>
        <begin position="517"/>
        <end position="593"/>
    </location>
</feature>
<feature type="compositionally biased region" description="Basic and acidic residues" evidence="1">
    <location>
        <begin position="294"/>
        <end position="308"/>
    </location>
</feature>
<reference evidence="2" key="2">
    <citation type="submission" date="2023-05" db="EMBL/GenBank/DDBJ databases">
        <authorList>
            <consortium name="Lawrence Berkeley National Laboratory"/>
            <person name="Steindorff A."/>
            <person name="Hensen N."/>
            <person name="Bonometti L."/>
            <person name="Westerberg I."/>
            <person name="Brannstrom I.O."/>
            <person name="Guillou S."/>
            <person name="Cros-Aarteil S."/>
            <person name="Calhoun S."/>
            <person name="Haridas S."/>
            <person name="Kuo A."/>
            <person name="Mondo S."/>
            <person name="Pangilinan J."/>
            <person name="Riley R."/>
            <person name="Labutti K."/>
            <person name="Andreopoulos B."/>
            <person name="Lipzen A."/>
            <person name="Chen C."/>
            <person name="Yanf M."/>
            <person name="Daum C."/>
            <person name="Ng V."/>
            <person name="Clum A."/>
            <person name="Ohm R."/>
            <person name="Martin F."/>
            <person name="Silar P."/>
            <person name="Natvig D."/>
            <person name="Lalanne C."/>
            <person name="Gautier V."/>
            <person name="Ament-Velasquez S.L."/>
            <person name="Kruys A."/>
            <person name="Hutchinson M.I."/>
            <person name="Powell A.J."/>
            <person name="Barry K."/>
            <person name="Miller A.N."/>
            <person name="Grigoriev I.V."/>
            <person name="Debuchy R."/>
            <person name="Gladieux P."/>
            <person name="Thoren M.H."/>
            <person name="Johannesson H."/>
        </authorList>
    </citation>
    <scope>NUCLEOTIDE SEQUENCE</scope>
    <source>
        <strain evidence="2">CBS 757.83</strain>
    </source>
</reference>
<sequence>MREPSSDQSESGERRCCVSSDADGRILTTSFPFLSQPLSIRPVPEAFYNPEGFDSETTGTAIAQLGLLVSPVAPSQRIENVRWHKWLGQLSSPVSSHVAVEGSKHSLEHKVSPGVSELRRPGQKPPMLSPLPGGLQSSKAKKTSPRTSRDLAKMLSSSDSSEILSRYEELVARLRHLGQLDGPVSDASPGESPIGVSADNTSSSIEDQEENPICHSNSSSRDHERSSLPAEAEDQVQDCTDSCNINEPDLERGPTKRSSSQAPSAVPQDHAESEGADPEEAWKTFVFGDEDSDEVGKAAFEEARHDAVRQFQPSTSPTPPDEGSESDGQSNIATVGTVYTAHDNETSVSTEECSPTETPERINASYDDSSQPDIREKSVMATVGTLYIEHDIEMSMAAEAHSPFEASESVKAIYVASSADSAPPLVIGASDESNPAPSVEVNAGTSDGSGQESAADAPGSCEPSSLQEAEISTSQLDVGAPSMATSMAVEPARSDMVPSESDTAGEHFRFTQPRLFVGRSSLTQPQPVTDRGPGITLAKRRRGRPRRRANDGRADIRALPNYSSDPIEEFEEEKRPARGKRAPRSLFPALELS</sequence>
<gene>
    <name evidence="2" type="ORF">N658DRAFT_185980</name>
</gene>
<dbReference type="Proteomes" id="UP001305647">
    <property type="component" value="Unassembled WGS sequence"/>
</dbReference>
<dbReference type="AlphaFoldDB" id="A0AAN6QBY5"/>
<evidence type="ECO:0000256" key="1">
    <source>
        <dbReference type="SAM" id="MobiDB-lite"/>
    </source>
</evidence>
<feature type="region of interest" description="Disordered" evidence="1">
    <location>
        <begin position="423"/>
        <end position="503"/>
    </location>
</feature>
<feature type="region of interest" description="Disordered" evidence="1">
    <location>
        <begin position="181"/>
        <end position="377"/>
    </location>
</feature>
<feature type="compositionally biased region" description="Basic residues" evidence="1">
    <location>
        <begin position="538"/>
        <end position="547"/>
    </location>
</feature>
<comment type="caution">
    <text evidence="2">The sequence shown here is derived from an EMBL/GenBank/DDBJ whole genome shotgun (WGS) entry which is preliminary data.</text>
</comment>
<organism evidence="2 3">
    <name type="scientific">Parathielavia hyrcaniae</name>
    <dbReference type="NCBI Taxonomy" id="113614"/>
    <lineage>
        <taxon>Eukaryota</taxon>
        <taxon>Fungi</taxon>
        <taxon>Dikarya</taxon>
        <taxon>Ascomycota</taxon>
        <taxon>Pezizomycotina</taxon>
        <taxon>Sordariomycetes</taxon>
        <taxon>Sordariomycetidae</taxon>
        <taxon>Sordariales</taxon>
        <taxon>Chaetomiaceae</taxon>
        <taxon>Parathielavia</taxon>
    </lineage>
</organism>
<reference evidence="2" key="1">
    <citation type="journal article" date="2023" name="Mol. Phylogenet. Evol.">
        <title>Genome-scale phylogeny and comparative genomics of the fungal order Sordariales.</title>
        <authorList>
            <person name="Hensen N."/>
            <person name="Bonometti L."/>
            <person name="Westerberg I."/>
            <person name="Brannstrom I.O."/>
            <person name="Guillou S."/>
            <person name="Cros-Aarteil S."/>
            <person name="Calhoun S."/>
            <person name="Haridas S."/>
            <person name="Kuo A."/>
            <person name="Mondo S."/>
            <person name="Pangilinan J."/>
            <person name="Riley R."/>
            <person name="LaButti K."/>
            <person name="Andreopoulos B."/>
            <person name="Lipzen A."/>
            <person name="Chen C."/>
            <person name="Yan M."/>
            <person name="Daum C."/>
            <person name="Ng V."/>
            <person name="Clum A."/>
            <person name="Steindorff A."/>
            <person name="Ohm R.A."/>
            <person name="Martin F."/>
            <person name="Silar P."/>
            <person name="Natvig D.O."/>
            <person name="Lalanne C."/>
            <person name="Gautier V."/>
            <person name="Ament-Velasquez S.L."/>
            <person name="Kruys A."/>
            <person name="Hutchinson M.I."/>
            <person name="Powell A.J."/>
            <person name="Barry K."/>
            <person name="Miller A.N."/>
            <person name="Grigoriev I.V."/>
            <person name="Debuchy R."/>
            <person name="Gladieux P."/>
            <person name="Hiltunen Thoren M."/>
            <person name="Johannesson H."/>
        </authorList>
    </citation>
    <scope>NUCLEOTIDE SEQUENCE</scope>
    <source>
        <strain evidence="2">CBS 757.83</strain>
    </source>
</reference>
<evidence type="ECO:0000313" key="3">
    <source>
        <dbReference type="Proteomes" id="UP001305647"/>
    </source>
</evidence>
<name>A0AAN6QBY5_9PEZI</name>
<protein>
    <submittedName>
        <fullName evidence="2">Uncharacterized protein</fullName>
    </submittedName>
</protein>
<proteinExistence type="predicted"/>
<feature type="compositionally biased region" description="Low complexity" evidence="1">
    <location>
        <begin position="346"/>
        <end position="357"/>
    </location>
</feature>
<evidence type="ECO:0000313" key="2">
    <source>
        <dbReference type="EMBL" id="KAK4104671.1"/>
    </source>
</evidence>
<feature type="compositionally biased region" description="Polar residues" evidence="1">
    <location>
        <begin position="462"/>
        <end position="476"/>
    </location>
</feature>
<keyword evidence="3" id="KW-1185">Reference proteome</keyword>